<keyword evidence="8 9" id="KW-0464">Manganese</keyword>
<sequence length="330" mass="38947">MNRSYYIYSSGKLSRKDNTLQFVNSEGEKRDLPVEQIEDIYIMSEMTLNTKLLNFAAQNGIVLHFFNYYQFYSGSFYPREQLLAGQLLVKQAEAYSNFDKRLELAKQFIKAASANIYRNLRYYNGRGKDLELPMKQIEHYRKQIDKQAGIKDLMGIEGNIRKIYYSTWSTIIDQDIEFERRIMHPPDNRMNSLISFVNSLIYTKVLTEIYHTQLNPTISYLHEPGTRRFSLCLDLAEIFKPLIGDRLIFSLLNRKQITDSSFLNDLEGLKLKKEASQLILSELDERMKKTIKHKELGKSVSYQYLIRLEAYKLIKHLLGEKEYSGFEIWW</sequence>
<dbReference type="PANTHER" id="PTHR43219:SF1">
    <property type="entry name" value="CRISPR-ASSOCIATED ENDONUCLEASE CAS1"/>
    <property type="match status" value="1"/>
</dbReference>
<accession>A0ABT1RLN1</accession>
<comment type="function">
    <text evidence="9">CRISPR (clustered regularly interspaced short palindromic repeat), is an adaptive immune system that provides protection against mobile genetic elements (viruses, transposable elements and conjugative plasmids). CRISPR clusters contain spacers, sequences complementary to antecedent mobile elements, and target invading nucleic acids. CRISPR clusters are transcribed and processed into CRISPR RNA (crRNA). Acts as a dsDNA endonuclease. Involved in the integration of spacer DNA into the CRISPR cassette.</text>
</comment>
<dbReference type="Proteomes" id="UP001524502">
    <property type="component" value="Unassembled WGS sequence"/>
</dbReference>
<dbReference type="Gene3D" id="1.20.120.920">
    <property type="entry name" value="CRISPR-associated endonuclease Cas1, C-terminal domain"/>
    <property type="match status" value="1"/>
</dbReference>
<dbReference type="InterPro" id="IPR002729">
    <property type="entry name" value="CRISPR-assoc_Cas1"/>
</dbReference>
<evidence type="ECO:0000256" key="8">
    <source>
        <dbReference type="ARBA" id="ARBA00023211"/>
    </source>
</evidence>
<evidence type="ECO:0000256" key="1">
    <source>
        <dbReference type="ARBA" id="ARBA00022722"/>
    </source>
</evidence>
<keyword evidence="2 9" id="KW-0479">Metal-binding</keyword>
<reference evidence="10 11" key="1">
    <citation type="submission" date="2022-06" db="EMBL/GenBank/DDBJ databases">
        <title>Isolation of gut microbiota from human fecal samples.</title>
        <authorList>
            <person name="Pamer E.G."/>
            <person name="Barat B."/>
            <person name="Waligurski E."/>
            <person name="Medina S."/>
            <person name="Paddock L."/>
            <person name="Mostad J."/>
        </authorList>
    </citation>
    <scope>NUCLEOTIDE SEQUENCE [LARGE SCALE GENOMIC DNA]</scope>
    <source>
        <strain evidence="10 11">SL.3.17</strain>
    </source>
</reference>
<evidence type="ECO:0000256" key="2">
    <source>
        <dbReference type="ARBA" id="ARBA00022723"/>
    </source>
</evidence>
<keyword evidence="7 9" id="KW-0238">DNA-binding</keyword>
<dbReference type="NCBIfam" id="TIGR03641">
    <property type="entry name" value="cas1_HMARI"/>
    <property type="match status" value="1"/>
</dbReference>
<comment type="similarity">
    <text evidence="9">Belongs to the CRISPR-associated endonuclease Cas1 family.</text>
</comment>
<feature type="binding site" evidence="9">
    <location>
        <position position="222"/>
    </location>
    <ligand>
        <name>Mn(2+)</name>
        <dbReference type="ChEBI" id="CHEBI:29035"/>
    </ligand>
</feature>
<dbReference type="InterPro" id="IPR042206">
    <property type="entry name" value="CRISPR-assoc_Cas1_C"/>
</dbReference>
<feature type="binding site" evidence="9">
    <location>
        <position position="237"/>
    </location>
    <ligand>
        <name>Mn(2+)</name>
        <dbReference type="ChEBI" id="CHEBI:29035"/>
    </ligand>
</feature>
<dbReference type="EC" id="3.1.-.-" evidence="9"/>
<evidence type="ECO:0000256" key="6">
    <source>
        <dbReference type="ARBA" id="ARBA00023118"/>
    </source>
</evidence>
<comment type="subunit">
    <text evidence="9">Homodimer, forms a heterotetramer with a Cas2 homodimer.</text>
</comment>
<feature type="binding site" evidence="9">
    <location>
        <position position="157"/>
    </location>
    <ligand>
        <name>Mn(2+)</name>
        <dbReference type="ChEBI" id="CHEBI:29035"/>
    </ligand>
</feature>
<evidence type="ECO:0000256" key="4">
    <source>
        <dbReference type="ARBA" id="ARBA00022801"/>
    </source>
</evidence>
<keyword evidence="3 9" id="KW-0255">Endonuclease</keyword>
<protein>
    <recommendedName>
        <fullName evidence="9">CRISPR-associated endonuclease Cas1</fullName>
        <ecNumber evidence="9">3.1.-.-</ecNumber>
    </recommendedName>
</protein>
<dbReference type="NCBIfam" id="TIGR00287">
    <property type="entry name" value="cas1"/>
    <property type="match status" value="1"/>
</dbReference>
<dbReference type="EMBL" id="JANFXK010000004">
    <property type="protein sequence ID" value="MCQ4636088.1"/>
    <property type="molecule type" value="Genomic_DNA"/>
</dbReference>
<dbReference type="InterPro" id="IPR042211">
    <property type="entry name" value="CRISPR-assoc_Cas1_N"/>
</dbReference>
<keyword evidence="11" id="KW-1185">Reference proteome</keyword>
<keyword evidence="5 9" id="KW-0460">Magnesium</keyword>
<evidence type="ECO:0000256" key="7">
    <source>
        <dbReference type="ARBA" id="ARBA00023125"/>
    </source>
</evidence>
<dbReference type="PANTHER" id="PTHR43219">
    <property type="entry name" value="CRISPR-ASSOCIATED ENDONUCLEASE CAS1"/>
    <property type="match status" value="1"/>
</dbReference>
<keyword evidence="1 9" id="KW-0540">Nuclease</keyword>
<gene>
    <name evidence="10" type="primary">cas1b</name>
    <name evidence="9" type="synonym">cas1</name>
    <name evidence="10" type="ORF">NE619_05060</name>
</gene>
<keyword evidence="4 9" id="KW-0378">Hydrolase</keyword>
<dbReference type="RefSeq" id="WP_256131276.1">
    <property type="nucleotide sequence ID" value="NZ_JANFXK010000004.1"/>
</dbReference>
<dbReference type="Gene3D" id="3.100.10.20">
    <property type="entry name" value="CRISPR-associated endonuclease Cas1, N-terminal domain"/>
    <property type="match status" value="1"/>
</dbReference>
<evidence type="ECO:0000256" key="9">
    <source>
        <dbReference type="HAMAP-Rule" id="MF_01470"/>
    </source>
</evidence>
<evidence type="ECO:0000256" key="5">
    <source>
        <dbReference type="ARBA" id="ARBA00022842"/>
    </source>
</evidence>
<dbReference type="CDD" id="cd09722">
    <property type="entry name" value="Cas1_I-B"/>
    <property type="match status" value="1"/>
</dbReference>
<dbReference type="InterPro" id="IPR019858">
    <property type="entry name" value="CRISPR-assoc_Cas1_HMARI/TNEAP"/>
</dbReference>
<evidence type="ECO:0000313" key="10">
    <source>
        <dbReference type="EMBL" id="MCQ4636088.1"/>
    </source>
</evidence>
<dbReference type="GO" id="GO:0004519">
    <property type="term" value="F:endonuclease activity"/>
    <property type="evidence" value="ECO:0007669"/>
    <property type="project" value="UniProtKB-KW"/>
</dbReference>
<organism evidence="10 11">
    <name type="scientific">Anaerovorax odorimutans</name>
    <dbReference type="NCBI Taxonomy" id="109327"/>
    <lineage>
        <taxon>Bacteria</taxon>
        <taxon>Bacillati</taxon>
        <taxon>Bacillota</taxon>
        <taxon>Clostridia</taxon>
        <taxon>Peptostreptococcales</taxon>
        <taxon>Anaerovoracaceae</taxon>
        <taxon>Anaerovorax</taxon>
    </lineage>
</organism>
<evidence type="ECO:0000313" key="11">
    <source>
        <dbReference type="Proteomes" id="UP001524502"/>
    </source>
</evidence>
<comment type="caution">
    <text evidence="10">The sequence shown here is derived from an EMBL/GenBank/DDBJ whole genome shotgun (WGS) entry which is preliminary data.</text>
</comment>
<name>A0ABT1RLN1_9FIRM</name>
<dbReference type="HAMAP" id="MF_01470">
    <property type="entry name" value="Cas1"/>
    <property type="match status" value="1"/>
</dbReference>
<keyword evidence="6 9" id="KW-0051">Antiviral defense</keyword>
<evidence type="ECO:0000256" key="3">
    <source>
        <dbReference type="ARBA" id="ARBA00022759"/>
    </source>
</evidence>
<dbReference type="Pfam" id="PF01867">
    <property type="entry name" value="Cas_Cas1"/>
    <property type="match status" value="1"/>
</dbReference>
<proteinExistence type="inferred from homology"/>
<comment type="cofactor">
    <cofactor evidence="9">
        <name>Mg(2+)</name>
        <dbReference type="ChEBI" id="CHEBI:18420"/>
    </cofactor>
    <cofactor evidence="9">
        <name>Mn(2+)</name>
        <dbReference type="ChEBI" id="CHEBI:29035"/>
    </cofactor>
</comment>